<evidence type="ECO:0000313" key="2">
    <source>
        <dbReference type="Proteomes" id="UP001491552"/>
    </source>
</evidence>
<comment type="caution">
    <text evidence="1">The sequence shown here is derived from an EMBL/GenBank/DDBJ whole genome shotgun (WGS) entry which is preliminary data.</text>
</comment>
<dbReference type="EMBL" id="JBBMFF010000208">
    <property type="protein sequence ID" value="MEQ2511049.1"/>
    <property type="molecule type" value="Genomic_DNA"/>
</dbReference>
<accession>A0ABV1G785</accession>
<protein>
    <submittedName>
        <fullName evidence="1">ImmA/IrrE family metallo-endopeptidase</fullName>
    </submittedName>
</protein>
<dbReference type="RefSeq" id="WP_303792083.1">
    <property type="nucleotide sequence ID" value="NZ_JBBMFF010000208.1"/>
</dbReference>
<keyword evidence="2" id="KW-1185">Reference proteome</keyword>
<dbReference type="Proteomes" id="UP001491552">
    <property type="component" value="Unassembled WGS sequence"/>
</dbReference>
<name>A0ABV1G785_9FIRM</name>
<reference evidence="1 2" key="1">
    <citation type="submission" date="2024-03" db="EMBL/GenBank/DDBJ databases">
        <title>Human intestinal bacterial collection.</title>
        <authorList>
            <person name="Pauvert C."/>
            <person name="Hitch T.C.A."/>
            <person name="Clavel T."/>
        </authorList>
    </citation>
    <scope>NUCLEOTIDE SEQUENCE [LARGE SCALE GENOMIC DNA]</scope>
    <source>
        <strain evidence="1 2">CLA-AA-H192</strain>
    </source>
</reference>
<sequence>MSKAEIDAIGERFVQDFQPEVLTNPSPVDIEGFIEFYLGMTPDYQYLSHNGVYLGMTVFNDTNKVPVFDPATNRAEYISAKARTVIIDNRLLDESQRHRYRFTLGHEGGHDIFHSGYFSYNPDQVSIFDDELIAPMIQCRVDNGMTNKSDTRKWDDHDWMEWQANHLSAAVLMPKCSVDLLARSCKDKLKTPTSRAILIAKMSDCFDVSIQAATNRLKDLGYIKTNDTTDYSYASAIMDFAGVVGS</sequence>
<evidence type="ECO:0000313" key="1">
    <source>
        <dbReference type="EMBL" id="MEQ2511049.1"/>
    </source>
</evidence>
<organism evidence="1 2">
    <name type="scientific">Faecousia intestinalis</name>
    <dbReference type="NCBI Taxonomy" id="3133167"/>
    <lineage>
        <taxon>Bacteria</taxon>
        <taxon>Bacillati</taxon>
        <taxon>Bacillota</taxon>
        <taxon>Clostridia</taxon>
        <taxon>Eubacteriales</taxon>
        <taxon>Oscillospiraceae</taxon>
        <taxon>Faecousia</taxon>
    </lineage>
</organism>
<proteinExistence type="predicted"/>
<gene>
    <name evidence="1" type="ORF">WMO66_07285</name>
</gene>